<dbReference type="SUPFAM" id="SSF55729">
    <property type="entry name" value="Acyl-CoA N-acyltransferases (Nat)"/>
    <property type="match status" value="1"/>
</dbReference>
<accession>A0A410MIA3</accession>
<gene>
    <name evidence="2" type="ORF">HLI_20775</name>
</gene>
<dbReference type="InterPro" id="IPR000182">
    <property type="entry name" value="GNAT_dom"/>
</dbReference>
<feature type="domain" description="N-acetyltransferase" evidence="1">
    <location>
        <begin position="3"/>
        <end position="155"/>
    </location>
</feature>
<dbReference type="AlphaFoldDB" id="A0A410MIA3"/>
<dbReference type="Gene3D" id="3.40.630.30">
    <property type="match status" value="1"/>
</dbReference>
<dbReference type="PROSITE" id="PS51186">
    <property type="entry name" value="GNAT"/>
    <property type="match status" value="1"/>
</dbReference>
<proteinExistence type="predicted"/>
<dbReference type="KEGG" id="hli:HLI_20775"/>
<dbReference type="RefSeq" id="WP_128526739.1">
    <property type="nucleotide sequence ID" value="NZ_CP026118.1"/>
</dbReference>
<dbReference type="Proteomes" id="UP000287756">
    <property type="component" value="Chromosome"/>
</dbReference>
<evidence type="ECO:0000313" key="2">
    <source>
        <dbReference type="EMBL" id="QAS54477.1"/>
    </source>
</evidence>
<reference evidence="2 3" key="1">
    <citation type="submission" date="2018-01" db="EMBL/GenBank/DDBJ databases">
        <title>The whole genome sequencing and assembly of Halobacillus litoralis ERB031 strain.</title>
        <authorList>
            <person name="Lee S.-J."/>
            <person name="Park M.-K."/>
            <person name="Kim J.-Y."/>
            <person name="Lee Y.-J."/>
            <person name="Yi H."/>
            <person name="Bahn Y.-S."/>
            <person name="Kim J.F."/>
            <person name="Lee D.-W."/>
        </authorList>
    </citation>
    <scope>NUCLEOTIDE SEQUENCE [LARGE SCALE GENOMIC DNA]</scope>
    <source>
        <strain evidence="2 3">ERB 031</strain>
    </source>
</reference>
<organism evidence="2 3">
    <name type="scientific">Halobacillus litoralis</name>
    <dbReference type="NCBI Taxonomy" id="45668"/>
    <lineage>
        <taxon>Bacteria</taxon>
        <taxon>Bacillati</taxon>
        <taxon>Bacillota</taxon>
        <taxon>Bacilli</taxon>
        <taxon>Bacillales</taxon>
        <taxon>Bacillaceae</taxon>
        <taxon>Halobacillus</taxon>
    </lineage>
</organism>
<name>A0A410MIA3_9BACI</name>
<dbReference type="OrthoDB" id="423921at2"/>
<dbReference type="InterPro" id="IPR016181">
    <property type="entry name" value="Acyl_CoA_acyltransferase"/>
</dbReference>
<evidence type="ECO:0000259" key="1">
    <source>
        <dbReference type="PROSITE" id="PS51186"/>
    </source>
</evidence>
<keyword evidence="2" id="KW-0808">Transferase</keyword>
<sequence>MTKFVQPMTEFLAKQSLQWRYQPPYDLYNVQADAETIAERLDGSYQAVFENETFIGFFCTGTSARVPAGYDYGVYEEACVDMGLGMDPVLTGKGNGYEFARFIIEQIGNQKGTLPIRLSVATFNKRAIRLYENLGFVKVDTFFNDTNEFITMIKG</sequence>
<dbReference type="Pfam" id="PF00583">
    <property type="entry name" value="Acetyltransf_1"/>
    <property type="match status" value="1"/>
</dbReference>
<dbReference type="GO" id="GO:0016747">
    <property type="term" value="F:acyltransferase activity, transferring groups other than amino-acyl groups"/>
    <property type="evidence" value="ECO:0007669"/>
    <property type="project" value="InterPro"/>
</dbReference>
<protein>
    <submittedName>
        <fullName evidence="2">GNAT family N-acetyltransferase</fullName>
    </submittedName>
</protein>
<dbReference type="EMBL" id="CP026118">
    <property type="protein sequence ID" value="QAS54477.1"/>
    <property type="molecule type" value="Genomic_DNA"/>
</dbReference>
<evidence type="ECO:0000313" key="3">
    <source>
        <dbReference type="Proteomes" id="UP000287756"/>
    </source>
</evidence>